<feature type="compositionally biased region" description="Basic residues" evidence="1">
    <location>
        <begin position="119"/>
        <end position="136"/>
    </location>
</feature>
<organism evidence="2 3">
    <name type="scientific">Sinorhizobium americanum</name>
    <dbReference type="NCBI Taxonomy" id="194963"/>
    <lineage>
        <taxon>Bacteria</taxon>
        <taxon>Pseudomonadati</taxon>
        <taxon>Pseudomonadota</taxon>
        <taxon>Alphaproteobacteria</taxon>
        <taxon>Hyphomicrobiales</taxon>
        <taxon>Rhizobiaceae</taxon>
        <taxon>Sinorhizobium/Ensifer group</taxon>
        <taxon>Sinorhizobium</taxon>
    </lineage>
</organism>
<dbReference type="RefSeq" id="WP_132080267.1">
    <property type="nucleotide sequence ID" value="NZ_SLVU01000025.1"/>
</dbReference>
<dbReference type="EMBL" id="SLVU01000025">
    <property type="protein sequence ID" value="TCN22155.1"/>
    <property type="molecule type" value="Genomic_DNA"/>
</dbReference>
<name>A0A4R2B785_9HYPH</name>
<accession>A0A4R2B785</accession>
<proteinExistence type="predicted"/>
<gene>
    <name evidence="2" type="ORF">EV184_12580</name>
</gene>
<evidence type="ECO:0000256" key="1">
    <source>
        <dbReference type="SAM" id="MobiDB-lite"/>
    </source>
</evidence>
<feature type="region of interest" description="Disordered" evidence="1">
    <location>
        <begin position="1"/>
        <end position="157"/>
    </location>
</feature>
<sequence>MKAPWKFLTELTSRRSAKAQQSAIGNDPDPKAPESELVHTPALPPNSPVSASPPAHDEDLPADQGPVASAPAKGDEDFAPELNPPIDTEEDQAPARHEADNSGAEARSLVPKSKASTKPQRKPRVKHRERGKRAKSHVAVQSAAAAKDHRSVQPPSSRDSFFHEVAIIDEEIQMLRTQLAQKLHLQNIQLKKMLERFGVS</sequence>
<evidence type="ECO:0000313" key="3">
    <source>
        <dbReference type="Proteomes" id="UP000295043"/>
    </source>
</evidence>
<reference evidence="2 3" key="1">
    <citation type="submission" date="2019-03" db="EMBL/GenBank/DDBJ databases">
        <title>Genomic Encyclopedia of Type Strains, Phase IV (KMG-V): Genome sequencing to study the core and pangenomes of soil and plant-associated prokaryotes.</title>
        <authorList>
            <person name="Whitman W."/>
        </authorList>
    </citation>
    <scope>NUCLEOTIDE SEQUENCE [LARGE SCALE GENOMIC DNA]</scope>
    <source>
        <strain evidence="2 3">23C40</strain>
    </source>
</reference>
<dbReference type="Proteomes" id="UP000295043">
    <property type="component" value="Unassembled WGS sequence"/>
</dbReference>
<comment type="caution">
    <text evidence="2">The sequence shown here is derived from an EMBL/GenBank/DDBJ whole genome shotgun (WGS) entry which is preliminary data.</text>
</comment>
<dbReference type="AlphaFoldDB" id="A0A4R2B785"/>
<protein>
    <submittedName>
        <fullName evidence="2">Uncharacterized protein</fullName>
    </submittedName>
</protein>
<feature type="compositionally biased region" description="Basic and acidic residues" evidence="1">
    <location>
        <begin position="28"/>
        <end position="37"/>
    </location>
</feature>
<evidence type="ECO:0000313" key="2">
    <source>
        <dbReference type="EMBL" id="TCN22155.1"/>
    </source>
</evidence>